<gene>
    <name evidence="9" type="ORF">PNOK_0243100</name>
</gene>
<dbReference type="Pfam" id="PF00172">
    <property type="entry name" value="Zn_clus"/>
    <property type="match status" value="1"/>
</dbReference>
<evidence type="ECO:0000256" key="7">
    <source>
        <dbReference type="SAM" id="MobiDB-lite"/>
    </source>
</evidence>
<feature type="compositionally biased region" description="Low complexity" evidence="7">
    <location>
        <begin position="362"/>
        <end position="378"/>
    </location>
</feature>
<feature type="domain" description="Zn(2)-C6 fungal-type" evidence="8">
    <location>
        <begin position="50"/>
        <end position="81"/>
    </location>
</feature>
<feature type="compositionally biased region" description="Basic residues" evidence="7">
    <location>
        <begin position="304"/>
        <end position="314"/>
    </location>
</feature>
<dbReference type="GO" id="GO:0000976">
    <property type="term" value="F:transcription cis-regulatory region binding"/>
    <property type="evidence" value="ECO:0007669"/>
    <property type="project" value="TreeGrafter"/>
</dbReference>
<feature type="region of interest" description="Disordered" evidence="7">
    <location>
        <begin position="1"/>
        <end position="49"/>
    </location>
</feature>
<dbReference type="CDD" id="cd00067">
    <property type="entry name" value="GAL4"/>
    <property type="match status" value="1"/>
</dbReference>
<feature type="region of interest" description="Disordered" evidence="7">
    <location>
        <begin position="792"/>
        <end position="814"/>
    </location>
</feature>
<feature type="compositionally biased region" description="Polar residues" evidence="7">
    <location>
        <begin position="178"/>
        <end position="187"/>
    </location>
</feature>
<dbReference type="PROSITE" id="PS00463">
    <property type="entry name" value="ZN2_CY6_FUNGAL_1"/>
    <property type="match status" value="1"/>
</dbReference>
<keyword evidence="3" id="KW-0805">Transcription regulation</keyword>
<name>A0A286USF0_9AGAM</name>
<dbReference type="PROSITE" id="PS50048">
    <property type="entry name" value="ZN2_CY6_FUNGAL_2"/>
    <property type="match status" value="1"/>
</dbReference>
<evidence type="ECO:0000256" key="6">
    <source>
        <dbReference type="ARBA" id="ARBA00023242"/>
    </source>
</evidence>
<dbReference type="OrthoDB" id="4454541at2759"/>
<feature type="region of interest" description="Disordered" evidence="7">
    <location>
        <begin position="358"/>
        <end position="396"/>
    </location>
</feature>
<evidence type="ECO:0000259" key="8">
    <source>
        <dbReference type="PROSITE" id="PS50048"/>
    </source>
</evidence>
<feature type="compositionally biased region" description="Polar residues" evidence="7">
    <location>
        <begin position="230"/>
        <end position="246"/>
    </location>
</feature>
<dbReference type="STRING" id="2282107.A0A286USF0"/>
<feature type="compositionally biased region" description="Polar residues" evidence="7">
    <location>
        <begin position="316"/>
        <end position="326"/>
    </location>
</feature>
<feature type="compositionally biased region" description="Basic and acidic residues" evidence="7">
    <location>
        <begin position="30"/>
        <end position="40"/>
    </location>
</feature>
<dbReference type="GO" id="GO:0006351">
    <property type="term" value="P:DNA-templated transcription"/>
    <property type="evidence" value="ECO:0007669"/>
    <property type="project" value="InterPro"/>
</dbReference>
<feature type="compositionally biased region" description="Basic residues" evidence="7">
    <location>
        <begin position="387"/>
        <end position="396"/>
    </location>
</feature>
<dbReference type="SMART" id="SM00066">
    <property type="entry name" value="GAL4"/>
    <property type="match status" value="1"/>
</dbReference>
<feature type="compositionally biased region" description="Polar residues" evidence="7">
    <location>
        <begin position="1"/>
        <end position="20"/>
    </location>
</feature>
<evidence type="ECO:0000313" key="10">
    <source>
        <dbReference type="Proteomes" id="UP000217199"/>
    </source>
</evidence>
<dbReference type="InterPro" id="IPR007219">
    <property type="entry name" value="XnlR_reg_dom"/>
</dbReference>
<dbReference type="EMBL" id="NBII01000002">
    <property type="protein sequence ID" value="PAV22474.1"/>
    <property type="molecule type" value="Genomic_DNA"/>
</dbReference>
<dbReference type="GO" id="GO:0008270">
    <property type="term" value="F:zinc ion binding"/>
    <property type="evidence" value="ECO:0007669"/>
    <property type="project" value="InterPro"/>
</dbReference>
<proteinExistence type="predicted"/>
<sequence length="915" mass="101543">MSSSNAHQSAHGSGNGLQSIKKQEGASGEDSLKQEKDERKHKPLNRVPRACNACRKQKMRCEGADQPPCRRCRHAGLECLFEKPSREPTLTGEAGLERIKAIEASVSDLRQTQIAIHQTLAELVQQLRSGSVQPMSSNSFSSIRSSPGTYTQGSPSVSTPTSASAMIIDNSHVHPQTPVDNSYQGQNVLPPMIGPSQSRQASRPAPNIPYRSPSAGSGQRITSDMHPPQLHSSHSTFQGHPNSNAIYPQVAQGPTLPPISSFSDINGRQSAPSNVSSVRYNSGDGSLTSPRQHISRTPTALHNHSGHRSPKRKAAGSSNVTSSNTSDYEEEEDNGELPSKGLVAPWEVLRGLADVAAERAAQESGENSESGSRQRSSSPDPKQSNPAKRRKTTHKTVPRATFQDVVTKRLISEQEARDLFKIYYAGCSTFLPVFDSNYDTYESLHERSPFAFDAVCMVAAKVRDGGGPPSETYLKCLEAVQTISCATLFAPVTRQEAVQAMILVSGWSDNGWLSGGHAVRMAAELSMHQAWPKLLRRIESGKAANSNEDRRLIVASRVWFCLYLFEHQMSYGTGRPAILRDDESIWGSRLLLKHPLAIQDDMRLCSTLELMAIRERIHNKLSPDHPINEETFRVLQGANQEFHNWFTTWDSAFSQKYEDAAFYRQSLQIQQLLAELFHNAYALRGIDGPEDVSNSPPHLQDLAQKTLHIAQQALTITVSSPSYREGLKYAVHYTHATATFTASFILRLVRLFPDQVDLEHIYNLVQQLIDVLSEIPARRYANTLTLMLKKCRKRKNSRSPTMSRPSGTPTHSVPNERQFAISQTPISPTFDRNYSQHGPMHPGHMPMHVQPQLNADAANLDQIWRGFEGTSNEQLPVWLSDNLGGNSLQQLGLEAFMMPAEYDQRTTQYPTPQIW</sequence>
<keyword evidence="2" id="KW-0479">Metal-binding</keyword>
<dbReference type="PANTHER" id="PTHR31845:SF17">
    <property type="entry name" value="ZN(II)2CYS6 TRANSCRIPTION FACTOR (EUROFUNG)"/>
    <property type="match status" value="1"/>
</dbReference>
<evidence type="ECO:0000256" key="4">
    <source>
        <dbReference type="ARBA" id="ARBA00023125"/>
    </source>
</evidence>
<keyword evidence="4" id="KW-0238">DNA-binding</keyword>
<dbReference type="InterPro" id="IPR036864">
    <property type="entry name" value="Zn2-C6_fun-type_DNA-bd_sf"/>
</dbReference>
<dbReference type="InParanoid" id="A0A286USF0"/>
<keyword evidence="6" id="KW-0539">Nucleus</keyword>
<evidence type="ECO:0000256" key="5">
    <source>
        <dbReference type="ARBA" id="ARBA00023163"/>
    </source>
</evidence>
<feature type="compositionally biased region" description="Low complexity" evidence="7">
    <location>
        <begin position="154"/>
        <end position="165"/>
    </location>
</feature>
<dbReference type="GO" id="GO:0005634">
    <property type="term" value="C:nucleus"/>
    <property type="evidence" value="ECO:0007669"/>
    <property type="project" value="UniProtKB-SubCell"/>
</dbReference>
<keyword evidence="5" id="KW-0804">Transcription</keyword>
<dbReference type="InterPro" id="IPR001138">
    <property type="entry name" value="Zn2Cys6_DnaBD"/>
</dbReference>
<comment type="subcellular location">
    <subcellularLocation>
        <location evidence="1">Nucleus</location>
    </subcellularLocation>
</comment>
<dbReference type="Gene3D" id="4.10.240.10">
    <property type="entry name" value="Zn(2)-C6 fungal-type DNA-binding domain"/>
    <property type="match status" value="1"/>
</dbReference>
<dbReference type="SMART" id="SM00906">
    <property type="entry name" value="Fungal_trans"/>
    <property type="match status" value="1"/>
</dbReference>
<dbReference type="AlphaFoldDB" id="A0A286USF0"/>
<dbReference type="InterPro" id="IPR051089">
    <property type="entry name" value="prtT"/>
</dbReference>
<comment type="caution">
    <text evidence="9">The sequence shown here is derived from an EMBL/GenBank/DDBJ whole genome shotgun (WGS) entry which is preliminary data.</text>
</comment>
<accession>A0A286USF0</accession>
<feature type="region of interest" description="Disordered" evidence="7">
    <location>
        <begin position="131"/>
        <end position="342"/>
    </location>
</feature>
<feature type="compositionally biased region" description="Low complexity" evidence="7">
    <location>
        <begin position="136"/>
        <end position="146"/>
    </location>
</feature>
<dbReference type="CDD" id="cd12148">
    <property type="entry name" value="fungal_TF_MHR"/>
    <property type="match status" value="1"/>
</dbReference>
<reference evidence="9 10" key="1">
    <citation type="journal article" date="2017" name="Mol. Ecol.">
        <title>Comparative and population genomic landscape of Phellinus noxius: A hypervariable fungus causing root rot in trees.</title>
        <authorList>
            <person name="Chung C.L."/>
            <person name="Lee T.J."/>
            <person name="Akiba M."/>
            <person name="Lee H.H."/>
            <person name="Kuo T.H."/>
            <person name="Liu D."/>
            <person name="Ke H.M."/>
            <person name="Yokoi T."/>
            <person name="Roa M.B."/>
            <person name="Lu M.J."/>
            <person name="Chang Y.Y."/>
            <person name="Ann P.J."/>
            <person name="Tsai J.N."/>
            <person name="Chen C.Y."/>
            <person name="Tzean S.S."/>
            <person name="Ota Y."/>
            <person name="Hattori T."/>
            <person name="Sahashi N."/>
            <person name="Liou R.F."/>
            <person name="Kikuchi T."/>
            <person name="Tsai I.J."/>
        </authorList>
    </citation>
    <scope>NUCLEOTIDE SEQUENCE [LARGE SCALE GENOMIC DNA]</scope>
    <source>
        <strain evidence="9 10">FFPRI411160</strain>
    </source>
</reference>
<dbReference type="Proteomes" id="UP000217199">
    <property type="component" value="Unassembled WGS sequence"/>
</dbReference>
<feature type="compositionally biased region" description="Polar residues" evidence="7">
    <location>
        <begin position="258"/>
        <end position="302"/>
    </location>
</feature>
<organism evidence="9 10">
    <name type="scientific">Pyrrhoderma noxium</name>
    <dbReference type="NCBI Taxonomy" id="2282107"/>
    <lineage>
        <taxon>Eukaryota</taxon>
        <taxon>Fungi</taxon>
        <taxon>Dikarya</taxon>
        <taxon>Basidiomycota</taxon>
        <taxon>Agaricomycotina</taxon>
        <taxon>Agaricomycetes</taxon>
        <taxon>Hymenochaetales</taxon>
        <taxon>Hymenochaetaceae</taxon>
        <taxon>Pyrrhoderma</taxon>
    </lineage>
</organism>
<evidence type="ECO:0000256" key="3">
    <source>
        <dbReference type="ARBA" id="ARBA00023015"/>
    </source>
</evidence>
<keyword evidence="10" id="KW-1185">Reference proteome</keyword>
<dbReference type="PANTHER" id="PTHR31845">
    <property type="entry name" value="FINGER DOMAIN PROTEIN, PUTATIVE-RELATED"/>
    <property type="match status" value="1"/>
</dbReference>
<dbReference type="SUPFAM" id="SSF57701">
    <property type="entry name" value="Zn2/Cys6 DNA-binding domain"/>
    <property type="match status" value="1"/>
</dbReference>
<evidence type="ECO:0000313" key="9">
    <source>
        <dbReference type="EMBL" id="PAV22474.1"/>
    </source>
</evidence>
<feature type="compositionally biased region" description="Polar residues" evidence="7">
    <location>
        <begin position="798"/>
        <end position="814"/>
    </location>
</feature>
<dbReference type="GO" id="GO:0000981">
    <property type="term" value="F:DNA-binding transcription factor activity, RNA polymerase II-specific"/>
    <property type="evidence" value="ECO:0007669"/>
    <property type="project" value="InterPro"/>
</dbReference>
<evidence type="ECO:0000256" key="2">
    <source>
        <dbReference type="ARBA" id="ARBA00022723"/>
    </source>
</evidence>
<protein>
    <recommendedName>
        <fullName evidence="8">Zn(2)-C6 fungal-type domain-containing protein</fullName>
    </recommendedName>
</protein>
<evidence type="ECO:0000256" key="1">
    <source>
        <dbReference type="ARBA" id="ARBA00004123"/>
    </source>
</evidence>